<dbReference type="PANTHER" id="PTHR24291">
    <property type="entry name" value="CYTOCHROME P450 FAMILY 4"/>
    <property type="match status" value="1"/>
</dbReference>
<dbReference type="GO" id="GO:0020037">
    <property type="term" value="F:heme binding"/>
    <property type="evidence" value="ECO:0007669"/>
    <property type="project" value="InterPro"/>
</dbReference>
<evidence type="ECO:0000313" key="9">
    <source>
        <dbReference type="EMBL" id="TCO45333.1"/>
    </source>
</evidence>
<comment type="caution">
    <text evidence="9">The sequence shown here is derived from an EMBL/GenBank/DDBJ whole genome shotgun (WGS) entry which is preliminary data.</text>
</comment>
<dbReference type="InterPro" id="IPR050196">
    <property type="entry name" value="Cytochrome_P450_Monoox"/>
</dbReference>
<dbReference type="GO" id="GO:0005506">
    <property type="term" value="F:iron ion binding"/>
    <property type="evidence" value="ECO:0007669"/>
    <property type="project" value="InterPro"/>
</dbReference>
<dbReference type="GO" id="GO:0004497">
    <property type="term" value="F:monooxygenase activity"/>
    <property type="evidence" value="ECO:0007669"/>
    <property type="project" value="UniProtKB-KW"/>
</dbReference>
<evidence type="ECO:0000256" key="1">
    <source>
        <dbReference type="ARBA" id="ARBA00010617"/>
    </source>
</evidence>
<dbReference type="Proteomes" id="UP000295680">
    <property type="component" value="Unassembled WGS sequence"/>
</dbReference>
<dbReference type="PROSITE" id="PS00086">
    <property type="entry name" value="CYTOCHROME_P450"/>
    <property type="match status" value="1"/>
</dbReference>
<evidence type="ECO:0000256" key="3">
    <source>
        <dbReference type="ARBA" id="ARBA00022723"/>
    </source>
</evidence>
<sequence length="445" mass="48888">MHATATLDQVPVAPGRWPVLGHTMSLLRRRFGFTSSLAPLGDLVKVYLGPLPTYVATSPDLVHQVLVTDARKFDKGVMFDRFRPFFGNGIAMSNGTFHDTQRRLVQPAFHVNRIAGYTPMMARTAADLAGSWRAGQVVAVDQAMQQLSVVVVGRTLFATELGETLIAEAQRFMPVVIRQGMIRALSPGFVARLPIPGNRRFDEAISRLRGSVQDVIDEGRGTAGDRGDVLSMLLSAKDDDTGAGMTDEQLNDEVVTLLTGGIETTGLALSWLFHEVARHPDVERRWHQELDEVLAGRAVTHADVPNLPYTARVVREVLRRYPIWLLMRRANTEVVLGGTRVPAGTEISFSPHALHHDPRFFADPGRFDPDRWAPGKVLPPGAYLPFGDGNRRCIGNHFALTEIAVAAATIGSRWRLVPLPGKKVRVKVTGAAYPDRLPMTVVPRG</sequence>
<dbReference type="PRINTS" id="PR00385">
    <property type="entry name" value="P450"/>
</dbReference>
<dbReference type="Pfam" id="PF00067">
    <property type="entry name" value="p450"/>
    <property type="match status" value="1"/>
</dbReference>
<keyword evidence="4 8" id="KW-0560">Oxidoreductase</keyword>
<proteinExistence type="inferred from homology"/>
<keyword evidence="10" id="KW-1185">Reference proteome</keyword>
<organism evidence="9 10">
    <name type="scientific">Actinocrispum wychmicini</name>
    <dbReference type="NCBI Taxonomy" id="1213861"/>
    <lineage>
        <taxon>Bacteria</taxon>
        <taxon>Bacillati</taxon>
        <taxon>Actinomycetota</taxon>
        <taxon>Actinomycetes</taxon>
        <taxon>Pseudonocardiales</taxon>
        <taxon>Pseudonocardiaceae</taxon>
        <taxon>Actinocrispum</taxon>
    </lineage>
</organism>
<dbReference type="InterPro" id="IPR017972">
    <property type="entry name" value="Cyt_P450_CS"/>
</dbReference>
<evidence type="ECO:0000256" key="8">
    <source>
        <dbReference type="RuleBase" id="RU000461"/>
    </source>
</evidence>
<dbReference type="GO" id="GO:0016705">
    <property type="term" value="F:oxidoreductase activity, acting on paired donors, with incorporation or reduction of molecular oxygen"/>
    <property type="evidence" value="ECO:0007669"/>
    <property type="project" value="InterPro"/>
</dbReference>
<name>A0A4R2IK39_9PSEU</name>
<gene>
    <name evidence="9" type="ORF">EV192_12197</name>
</gene>
<dbReference type="InterPro" id="IPR001128">
    <property type="entry name" value="Cyt_P450"/>
</dbReference>
<dbReference type="Gene3D" id="1.10.630.10">
    <property type="entry name" value="Cytochrome P450"/>
    <property type="match status" value="1"/>
</dbReference>
<protein>
    <submittedName>
        <fullName evidence="9">Cytochrome P450</fullName>
    </submittedName>
</protein>
<evidence type="ECO:0000256" key="7">
    <source>
        <dbReference type="PIRSR" id="PIRSR602401-1"/>
    </source>
</evidence>
<dbReference type="PANTHER" id="PTHR24291:SF50">
    <property type="entry name" value="BIFUNCTIONAL ALBAFLAVENONE MONOOXYGENASE_TERPENE SYNTHASE"/>
    <property type="match status" value="1"/>
</dbReference>
<keyword evidence="6 8" id="KW-0503">Monooxygenase</keyword>
<dbReference type="InterPro" id="IPR002401">
    <property type="entry name" value="Cyt_P450_E_grp-I"/>
</dbReference>
<dbReference type="InterPro" id="IPR036396">
    <property type="entry name" value="Cyt_P450_sf"/>
</dbReference>
<dbReference type="PRINTS" id="PR00463">
    <property type="entry name" value="EP450I"/>
</dbReference>
<keyword evidence="5 7" id="KW-0408">Iron</keyword>
<evidence type="ECO:0000313" key="10">
    <source>
        <dbReference type="Proteomes" id="UP000295680"/>
    </source>
</evidence>
<reference evidence="9 10" key="1">
    <citation type="submission" date="2019-03" db="EMBL/GenBank/DDBJ databases">
        <title>Genomic Encyclopedia of Type Strains, Phase IV (KMG-IV): sequencing the most valuable type-strain genomes for metagenomic binning, comparative biology and taxonomic classification.</title>
        <authorList>
            <person name="Goeker M."/>
        </authorList>
    </citation>
    <scope>NUCLEOTIDE SEQUENCE [LARGE SCALE GENOMIC DNA]</scope>
    <source>
        <strain evidence="9 10">DSM 45934</strain>
    </source>
</reference>
<accession>A0A4R2IK39</accession>
<keyword evidence="3 7" id="KW-0479">Metal-binding</keyword>
<evidence type="ECO:0000256" key="5">
    <source>
        <dbReference type="ARBA" id="ARBA00023004"/>
    </source>
</evidence>
<dbReference type="CDD" id="cd11049">
    <property type="entry name" value="CYP170A1-like"/>
    <property type="match status" value="1"/>
</dbReference>
<comment type="cofactor">
    <cofactor evidence="7">
        <name>heme</name>
        <dbReference type="ChEBI" id="CHEBI:30413"/>
    </cofactor>
</comment>
<evidence type="ECO:0000256" key="2">
    <source>
        <dbReference type="ARBA" id="ARBA00022617"/>
    </source>
</evidence>
<dbReference type="AlphaFoldDB" id="A0A4R2IK39"/>
<comment type="similarity">
    <text evidence="1 8">Belongs to the cytochrome P450 family.</text>
</comment>
<dbReference type="EMBL" id="SLWS01000021">
    <property type="protein sequence ID" value="TCO45333.1"/>
    <property type="molecule type" value="Genomic_DNA"/>
</dbReference>
<evidence type="ECO:0000256" key="6">
    <source>
        <dbReference type="ARBA" id="ARBA00023033"/>
    </source>
</evidence>
<evidence type="ECO:0000256" key="4">
    <source>
        <dbReference type="ARBA" id="ARBA00023002"/>
    </source>
</evidence>
<keyword evidence="2 7" id="KW-0349">Heme</keyword>
<feature type="binding site" description="axial binding residue" evidence="7">
    <location>
        <position position="393"/>
    </location>
    <ligand>
        <name>heme</name>
        <dbReference type="ChEBI" id="CHEBI:30413"/>
    </ligand>
    <ligandPart>
        <name>Fe</name>
        <dbReference type="ChEBI" id="CHEBI:18248"/>
    </ligandPart>
</feature>
<dbReference type="SUPFAM" id="SSF48264">
    <property type="entry name" value="Cytochrome P450"/>
    <property type="match status" value="1"/>
</dbReference>